<dbReference type="Pfam" id="PF19842">
    <property type="entry name" value="YqeC"/>
    <property type="match status" value="1"/>
</dbReference>
<accession>A0A933E8R6</accession>
<dbReference type="NCBIfam" id="TIGR03172">
    <property type="entry name" value="selenium cofactor biosynthesis protein YqeC"/>
    <property type="match status" value="1"/>
</dbReference>
<organism evidence="1 2">
    <name type="scientific">Tectimicrobiota bacterium</name>
    <dbReference type="NCBI Taxonomy" id="2528274"/>
    <lineage>
        <taxon>Bacteria</taxon>
        <taxon>Pseudomonadati</taxon>
        <taxon>Nitrospinota/Tectimicrobiota group</taxon>
        <taxon>Candidatus Tectimicrobiota</taxon>
    </lineage>
</organism>
<dbReference type="AlphaFoldDB" id="A0A933E8R6"/>
<sequence length="261" mass="27255">MEAPPAPLSSLSAILGLGPGGLAAVMGAGGKATVMKRLVRELLDAGTPVIVTSTTNLHGLGAEEGVSLLLSGEGRGRVQEAAAAWAARGPVVWVETKLPQNMFRGLPVEQVEALHAQRFGGVLVVKTDGARKRLIKAPGEGEPLIPRGATHCVVVLGLSALGRLAGPLIVHRGERVAALTGLRLGERITPAHLATLAGHSESYPSRFPQGARRVLYLSHCTGPDKLALAEEVWRAVPEGRYDLMVAGDTAEGRFYVRGGNA</sequence>
<proteinExistence type="predicted"/>
<dbReference type="Proteomes" id="UP000752292">
    <property type="component" value="Unassembled WGS sequence"/>
</dbReference>
<comment type="caution">
    <text evidence="1">The sequence shown here is derived from an EMBL/GenBank/DDBJ whole genome shotgun (WGS) entry which is preliminary data.</text>
</comment>
<protein>
    <submittedName>
        <fullName evidence="1">Selenium-dependent hydroxylase accessory protein YqeC</fullName>
    </submittedName>
</protein>
<gene>
    <name evidence="1" type="primary">yqeC</name>
    <name evidence="1" type="ORF">HY618_08510</name>
</gene>
<evidence type="ECO:0000313" key="1">
    <source>
        <dbReference type="EMBL" id="MBI4252486.1"/>
    </source>
</evidence>
<dbReference type="EMBL" id="JACQRX010000371">
    <property type="protein sequence ID" value="MBI4252486.1"/>
    <property type="molecule type" value="Genomic_DNA"/>
</dbReference>
<dbReference type="InterPro" id="IPR017587">
    <property type="entry name" value="YqeC"/>
</dbReference>
<name>A0A933E8R6_UNCTE</name>
<evidence type="ECO:0000313" key="2">
    <source>
        <dbReference type="Proteomes" id="UP000752292"/>
    </source>
</evidence>
<reference evidence="1" key="1">
    <citation type="submission" date="2020-07" db="EMBL/GenBank/DDBJ databases">
        <title>Huge and variable diversity of episymbiotic CPR bacteria and DPANN archaea in groundwater ecosystems.</title>
        <authorList>
            <person name="He C.Y."/>
            <person name="Keren R."/>
            <person name="Whittaker M."/>
            <person name="Farag I.F."/>
            <person name="Doudna J."/>
            <person name="Cate J.H.D."/>
            <person name="Banfield J.F."/>
        </authorList>
    </citation>
    <scope>NUCLEOTIDE SEQUENCE</scope>
    <source>
        <strain evidence="1">NC_groundwater_1370_Ag_S-0.2um_69_93</strain>
    </source>
</reference>